<evidence type="ECO:0000313" key="1">
    <source>
        <dbReference type="EMBL" id="GGB04378.1"/>
    </source>
</evidence>
<evidence type="ECO:0000313" key="2">
    <source>
        <dbReference type="Proteomes" id="UP000607559"/>
    </source>
</evidence>
<sequence length="134" mass="14798">MKRNVFIPILLLLLAGTGFYCQPGKIESPTLTGKLVIDGPCSNYVIQVLSGNIDSSKIVASWKDSTFGHDTTYTNVFTVSDFCTFGNNHLSQGDVFTFRITDSVPVQTCMQCLIYVPTPQKRNAVIDVQKIQSK</sequence>
<proteinExistence type="predicted"/>
<dbReference type="RefSeq" id="WP_188932973.1">
    <property type="nucleotide sequence ID" value="NZ_BMJC01000003.1"/>
</dbReference>
<reference evidence="1" key="2">
    <citation type="submission" date="2020-09" db="EMBL/GenBank/DDBJ databases">
        <authorList>
            <person name="Sun Q."/>
            <person name="Zhou Y."/>
        </authorList>
    </citation>
    <scope>NUCLEOTIDE SEQUENCE</scope>
    <source>
        <strain evidence="1">CGMCC 1.15448</strain>
    </source>
</reference>
<protein>
    <recommendedName>
        <fullName evidence="3">Lipoprotein</fullName>
    </recommendedName>
</protein>
<accession>A0A8J2XTK9</accession>
<dbReference type="EMBL" id="BMJC01000003">
    <property type="protein sequence ID" value="GGB04378.1"/>
    <property type="molecule type" value="Genomic_DNA"/>
</dbReference>
<organism evidence="1 2">
    <name type="scientific">Puia dinghuensis</name>
    <dbReference type="NCBI Taxonomy" id="1792502"/>
    <lineage>
        <taxon>Bacteria</taxon>
        <taxon>Pseudomonadati</taxon>
        <taxon>Bacteroidota</taxon>
        <taxon>Chitinophagia</taxon>
        <taxon>Chitinophagales</taxon>
        <taxon>Chitinophagaceae</taxon>
        <taxon>Puia</taxon>
    </lineage>
</organism>
<gene>
    <name evidence="1" type="ORF">GCM10011511_29610</name>
</gene>
<dbReference type="Proteomes" id="UP000607559">
    <property type="component" value="Unassembled WGS sequence"/>
</dbReference>
<dbReference type="AlphaFoldDB" id="A0A8J2XTK9"/>
<keyword evidence="2" id="KW-1185">Reference proteome</keyword>
<evidence type="ECO:0008006" key="3">
    <source>
        <dbReference type="Google" id="ProtNLM"/>
    </source>
</evidence>
<name>A0A8J2XTK9_9BACT</name>
<comment type="caution">
    <text evidence="1">The sequence shown here is derived from an EMBL/GenBank/DDBJ whole genome shotgun (WGS) entry which is preliminary data.</text>
</comment>
<reference evidence="1" key="1">
    <citation type="journal article" date="2014" name="Int. J. Syst. Evol. Microbiol.">
        <title>Complete genome sequence of Corynebacterium casei LMG S-19264T (=DSM 44701T), isolated from a smear-ripened cheese.</title>
        <authorList>
            <consortium name="US DOE Joint Genome Institute (JGI-PGF)"/>
            <person name="Walter F."/>
            <person name="Albersmeier A."/>
            <person name="Kalinowski J."/>
            <person name="Ruckert C."/>
        </authorList>
    </citation>
    <scope>NUCLEOTIDE SEQUENCE</scope>
    <source>
        <strain evidence="1">CGMCC 1.15448</strain>
    </source>
</reference>